<dbReference type="AlphaFoldDB" id="A0A941B0G7"/>
<proteinExistence type="predicted"/>
<dbReference type="Pfam" id="PF13649">
    <property type="entry name" value="Methyltransf_25"/>
    <property type="match status" value="1"/>
</dbReference>
<gene>
    <name evidence="2" type="ORF">J5Y05_12440</name>
</gene>
<comment type="caution">
    <text evidence="2">The sequence shown here is derived from an EMBL/GenBank/DDBJ whole genome shotgun (WGS) entry which is preliminary data.</text>
</comment>
<organism evidence="2 3">
    <name type="scientific">Streptomyces tagetis</name>
    <dbReference type="NCBI Taxonomy" id="2820809"/>
    <lineage>
        <taxon>Bacteria</taxon>
        <taxon>Bacillati</taxon>
        <taxon>Actinomycetota</taxon>
        <taxon>Actinomycetes</taxon>
        <taxon>Kitasatosporales</taxon>
        <taxon>Streptomycetaceae</taxon>
        <taxon>Streptomyces</taxon>
    </lineage>
</organism>
<evidence type="ECO:0000313" key="3">
    <source>
        <dbReference type="Proteomes" id="UP000677875"/>
    </source>
</evidence>
<dbReference type="PANTHER" id="PTHR42912:SF80">
    <property type="entry name" value="METHYLTRANSFERASE DOMAIN-CONTAINING PROTEIN"/>
    <property type="match status" value="1"/>
</dbReference>
<dbReference type="Gene3D" id="3.40.50.150">
    <property type="entry name" value="Vaccinia Virus protein VP39"/>
    <property type="match status" value="1"/>
</dbReference>
<protein>
    <submittedName>
        <fullName evidence="2">Class I SAM-dependent methyltransferase</fullName>
    </submittedName>
</protein>
<dbReference type="EMBL" id="JAGPNL010000003">
    <property type="protein sequence ID" value="MBQ0827320.1"/>
    <property type="molecule type" value="Genomic_DNA"/>
</dbReference>
<dbReference type="PANTHER" id="PTHR42912">
    <property type="entry name" value="METHYLTRANSFERASE"/>
    <property type="match status" value="1"/>
</dbReference>
<keyword evidence="2" id="KW-0808">Transferase</keyword>
<dbReference type="Proteomes" id="UP000677875">
    <property type="component" value="Unassembled WGS sequence"/>
</dbReference>
<dbReference type="RefSeq" id="WP_210871616.1">
    <property type="nucleotide sequence ID" value="NZ_JAGPNL010000003.1"/>
</dbReference>
<dbReference type="InterPro" id="IPR041698">
    <property type="entry name" value="Methyltransf_25"/>
</dbReference>
<evidence type="ECO:0000259" key="1">
    <source>
        <dbReference type="Pfam" id="PF13649"/>
    </source>
</evidence>
<evidence type="ECO:0000313" key="2">
    <source>
        <dbReference type="EMBL" id="MBQ0827320.1"/>
    </source>
</evidence>
<dbReference type="SUPFAM" id="SSF53335">
    <property type="entry name" value="S-adenosyl-L-methionine-dependent methyltransferases"/>
    <property type="match status" value="1"/>
</dbReference>
<sequence length="263" mass="28285">MAVGNERGGISVDTGVEDIGYGRQFDGWYDRLIPDGTVTAEAVKALHARHPDPGSGTLEFGVGTGRIAIPLSSRVGTVTGVDSSPEMLDALRVKLKDGGDVTPVHGDIRTHTSPSRYALVYCVCATLSCLTTPEDQRRAVRRAADLLLPGGRLVIETHNKPAIVALHEGRTRTTYFVPYPEPGTGVQTHSTLLDGSLWQCSHILYQGDGTTRVGSELTRLTTPDEVDGHARAAGLEPEARMSRWDGTPYSEAAPLFMCSYVRA</sequence>
<keyword evidence="2" id="KW-0489">Methyltransferase</keyword>
<dbReference type="GO" id="GO:0032259">
    <property type="term" value="P:methylation"/>
    <property type="evidence" value="ECO:0007669"/>
    <property type="project" value="UniProtKB-KW"/>
</dbReference>
<dbReference type="CDD" id="cd02440">
    <property type="entry name" value="AdoMet_MTases"/>
    <property type="match status" value="1"/>
</dbReference>
<dbReference type="InterPro" id="IPR029063">
    <property type="entry name" value="SAM-dependent_MTases_sf"/>
</dbReference>
<dbReference type="GO" id="GO:0008168">
    <property type="term" value="F:methyltransferase activity"/>
    <property type="evidence" value="ECO:0007669"/>
    <property type="project" value="UniProtKB-KW"/>
</dbReference>
<reference evidence="2" key="1">
    <citation type="submission" date="2021-04" db="EMBL/GenBank/DDBJ databases">
        <title>Genome seq and assembly of Streptomyces sp. RG38.</title>
        <authorList>
            <person name="Chhetri G."/>
        </authorList>
    </citation>
    <scope>NUCLEOTIDE SEQUENCE</scope>
    <source>
        <strain evidence="2">RG38</strain>
    </source>
</reference>
<name>A0A941B0G7_9ACTN</name>
<feature type="domain" description="Methyltransferase" evidence="1">
    <location>
        <begin position="58"/>
        <end position="151"/>
    </location>
</feature>
<keyword evidence="3" id="KW-1185">Reference proteome</keyword>
<accession>A0A941B0G7</accession>
<dbReference type="InterPro" id="IPR050508">
    <property type="entry name" value="Methyltransf_Superfamily"/>
</dbReference>